<feature type="chain" id="PRO_5030812395" evidence="4">
    <location>
        <begin position="31"/>
        <end position="334"/>
    </location>
</feature>
<dbReference type="PANTHER" id="PTHR30024:SF47">
    <property type="entry name" value="TAURINE-BINDING PERIPLASMIC PROTEIN"/>
    <property type="match status" value="1"/>
</dbReference>
<dbReference type="Gene3D" id="3.40.190.10">
    <property type="entry name" value="Periplasmic binding protein-like II"/>
    <property type="match status" value="2"/>
</dbReference>
<dbReference type="RefSeq" id="WP_184675225.1">
    <property type="nucleotide sequence ID" value="NZ_JACHGY010000001.1"/>
</dbReference>
<dbReference type="CDD" id="cd13563">
    <property type="entry name" value="PBP2_SsuA_like_6"/>
    <property type="match status" value="1"/>
</dbReference>
<evidence type="ECO:0000256" key="1">
    <source>
        <dbReference type="ARBA" id="ARBA00004418"/>
    </source>
</evidence>
<reference evidence="5 6" key="1">
    <citation type="submission" date="2020-08" db="EMBL/GenBank/DDBJ databases">
        <title>Genomic Encyclopedia of Type Strains, Phase IV (KMG-IV): sequencing the most valuable type-strain genomes for metagenomic binning, comparative biology and taxonomic classification.</title>
        <authorList>
            <person name="Goeker M."/>
        </authorList>
    </citation>
    <scope>NUCLEOTIDE SEQUENCE [LARGE SCALE GENOMIC DNA]</scope>
    <source>
        <strain evidence="5 6">DSM 103725</strain>
    </source>
</reference>
<dbReference type="Proteomes" id="UP000541810">
    <property type="component" value="Unassembled WGS sequence"/>
</dbReference>
<proteinExistence type="inferred from homology"/>
<evidence type="ECO:0000256" key="3">
    <source>
        <dbReference type="ARBA" id="ARBA00022729"/>
    </source>
</evidence>
<dbReference type="SUPFAM" id="SSF53850">
    <property type="entry name" value="Periplasmic binding protein-like II"/>
    <property type="match status" value="1"/>
</dbReference>
<protein>
    <submittedName>
        <fullName evidence="5">NitT/TauT family transport system substrate-binding protein</fullName>
    </submittedName>
</protein>
<organism evidence="5 6">
    <name type="scientific">Algisphaera agarilytica</name>
    <dbReference type="NCBI Taxonomy" id="1385975"/>
    <lineage>
        <taxon>Bacteria</taxon>
        <taxon>Pseudomonadati</taxon>
        <taxon>Planctomycetota</taxon>
        <taxon>Phycisphaerae</taxon>
        <taxon>Phycisphaerales</taxon>
        <taxon>Phycisphaeraceae</taxon>
        <taxon>Algisphaera</taxon>
    </lineage>
</organism>
<dbReference type="EMBL" id="JACHGY010000001">
    <property type="protein sequence ID" value="MBB6428245.1"/>
    <property type="molecule type" value="Genomic_DNA"/>
</dbReference>
<keyword evidence="3 4" id="KW-0732">Signal</keyword>
<dbReference type="AlphaFoldDB" id="A0A7X0H5L5"/>
<dbReference type="GO" id="GO:0042597">
    <property type="term" value="C:periplasmic space"/>
    <property type="evidence" value="ECO:0007669"/>
    <property type="project" value="UniProtKB-SubCell"/>
</dbReference>
<comment type="subcellular location">
    <subcellularLocation>
        <location evidence="1">Periplasm</location>
    </subcellularLocation>
</comment>
<evidence type="ECO:0000256" key="4">
    <source>
        <dbReference type="SAM" id="SignalP"/>
    </source>
</evidence>
<comment type="similarity">
    <text evidence="2">Belongs to the bacterial solute-binding protein SsuA/TauA family.</text>
</comment>
<accession>A0A7X0H5L5</accession>
<evidence type="ECO:0000256" key="2">
    <source>
        <dbReference type="ARBA" id="ARBA00010742"/>
    </source>
</evidence>
<dbReference type="PANTHER" id="PTHR30024">
    <property type="entry name" value="ALIPHATIC SULFONATES-BINDING PROTEIN-RELATED"/>
    <property type="match status" value="1"/>
</dbReference>
<evidence type="ECO:0000313" key="6">
    <source>
        <dbReference type="Proteomes" id="UP000541810"/>
    </source>
</evidence>
<dbReference type="Pfam" id="PF13379">
    <property type="entry name" value="NMT1_2"/>
    <property type="match status" value="1"/>
</dbReference>
<comment type="caution">
    <text evidence="5">The sequence shown here is derived from an EMBL/GenBank/DDBJ whole genome shotgun (WGS) entry which is preliminary data.</text>
</comment>
<keyword evidence="6" id="KW-1185">Reference proteome</keyword>
<sequence>MTRFKSLIRRAAAAALTGVLAVAPFTSAQADPLKIGYSDWPGWVAWEIAIQKGWFDEAGVEVEFAWFDYVASMDAYAAGQLDAVCMTNGDALVTGTAKPSVAIIINDYSNGNDMLVATPDIKSVKDLEGKKIGAELGFVAHLLAITALEENGIAVDSVEWVNTPTDKTPAMLSSGNVSAIAAWQPNSGEALKAVPGSTPIFTSADAPGIIYDVLAVSPESLAENRAEWAKVVAVWYRVVDYLKDEDNWDDALAILAARVQISPAEYEPFFQGTYILSLEEALKVWEEGDGLSSIYGSTDYSNKFNVEYEAYDSPLEYKTYLDPSLTLEYAKSVK</sequence>
<name>A0A7X0H5L5_9BACT</name>
<gene>
    <name evidence="5" type="ORF">HNQ40_000051</name>
</gene>
<evidence type="ECO:0000313" key="5">
    <source>
        <dbReference type="EMBL" id="MBB6428245.1"/>
    </source>
</evidence>
<feature type="signal peptide" evidence="4">
    <location>
        <begin position="1"/>
        <end position="30"/>
    </location>
</feature>